<name>A0A545AYW2_9ACTN</name>
<dbReference type="InParanoid" id="A0A545AYW2"/>
<accession>A0A545AYW2</accession>
<organism evidence="1 2">
    <name type="scientific">Cryptosporangium phraense</name>
    <dbReference type="NCBI Taxonomy" id="2593070"/>
    <lineage>
        <taxon>Bacteria</taxon>
        <taxon>Bacillati</taxon>
        <taxon>Actinomycetota</taxon>
        <taxon>Actinomycetes</taxon>
        <taxon>Cryptosporangiales</taxon>
        <taxon>Cryptosporangiaceae</taxon>
        <taxon>Cryptosporangium</taxon>
    </lineage>
</organism>
<reference evidence="1 2" key="1">
    <citation type="submission" date="2019-07" db="EMBL/GenBank/DDBJ databases">
        <title>Cryptosporangium phraense sp. nov., isolated from plant litter.</title>
        <authorList>
            <person name="Suriyachadkun C."/>
        </authorList>
    </citation>
    <scope>NUCLEOTIDE SEQUENCE [LARGE SCALE GENOMIC DNA]</scope>
    <source>
        <strain evidence="1 2">A-T 5661</strain>
    </source>
</reference>
<protein>
    <submittedName>
        <fullName evidence="1">Uncharacterized protein</fullName>
    </submittedName>
</protein>
<dbReference type="OrthoDB" id="4627936at2"/>
<comment type="caution">
    <text evidence="1">The sequence shown here is derived from an EMBL/GenBank/DDBJ whole genome shotgun (WGS) entry which is preliminary data.</text>
</comment>
<dbReference type="RefSeq" id="WP_142703030.1">
    <property type="nucleotide sequence ID" value="NZ_VIRS01000002.1"/>
</dbReference>
<sequence>MSAERDELRRIVEELPEEEVVPALDELRRHLRPAGQRPWPPAFFGAGTSRRPGVARRVDEILSERFGRS</sequence>
<dbReference type="EMBL" id="VIRS01000002">
    <property type="protein sequence ID" value="TQS46511.1"/>
    <property type="molecule type" value="Genomic_DNA"/>
</dbReference>
<gene>
    <name evidence="1" type="ORF">FL583_03765</name>
</gene>
<dbReference type="AlphaFoldDB" id="A0A545AYW2"/>
<proteinExistence type="predicted"/>
<keyword evidence="2" id="KW-1185">Reference proteome</keyword>
<evidence type="ECO:0000313" key="1">
    <source>
        <dbReference type="EMBL" id="TQS46511.1"/>
    </source>
</evidence>
<evidence type="ECO:0000313" key="2">
    <source>
        <dbReference type="Proteomes" id="UP000317982"/>
    </source>
</evidence>
<dbReference type="Proteomes" id="UP000317982">
    <property type="component" value="Unassembled WGS sequence"/>
</dbReference>